<feature type="compositionally biased region" description="Acidic residues" evidence="2">
    <location>
        <begin position="35"/>
        <end position="55"/>
    </location>
</feature>
<feature type="region of interest" description="Disordered" evidence="2">
    <location>
        <begin position="389"/>
        <end position="411"/>
    </location>
</feature>
<protein>
    <submittedName>
        <fullName evidence="3">Seminal fluid protein CSSFP048</fullName>
    </submittedName>
</protein>
<feature type="compositionally biased region" description="Polar residues" evidence="2">
    <location>
        <begin position="320"/>
        <end position="329"/>
    </location>
</feature>
<organism evidence="3">
    <name type="scientific">Chilo suppressalis</name>
    <name type="common">Asiatic rice borer moth</name>
    <dbReference type="NCBI Taxonomy" id="168631"/>
    <lineage>
        <taxon>Eukaryota</taxon>
        <taxon>Metazoa</taxon>
        <taxon>Ecdysozoa</taxon>
        <taxon>Arthropoda</taxon>
        <taxon>Hexapoda</taxon>
        <taxon>Insecta</taxon>
        <taxon>Pterygota</taxon>
        <taxon>Neoptera</taxon>
        <taxon>Endopterygota</taxon>
        <taxon>Lepidoptera</taxon>
        <taxon>Glossata</taxon>
        <taxon>Ditrysia</taxon>
        <taxon>Pyraloidea</taxon>
        <taxon>Crambidae</taxon>
        <taxon>Crambinae</taxon>
        <taxon>Chilo</taxon>
    </lineage>
</organism>
<accession>G9F9K0</accession>
<feature type="coiled-coil region" evidence="1">
    <location>
        <begin position="90"/>
        <end position="117"/>
    </location>
</feature>
<feature type="region of interest" description="Disordered" evidence="2">
    <location>
        <begin position="300"/>
        <end position="340"/>
    </location>
</feature>
<evidence type="ECO:0000313" key="3">
    <source>
        <dbReference type="EMBL" id="AEW46898.1"/>
    </source>
</evidence>
<reference evidence="3" key="1">
    <citation type="submission" date="2011-05" db="EMBL/GenBank/DDBJ databases">
        <title>Identification of the putative seminal fluid protein genes in rice striped stem borer, Chilo suppressalis Walker (Lepidoptera Pyralidae).</title>
        <authorList>
            <person name="Wan P."/>
            <person name="Ge Z."/>
            <person name="Li G."/>
        </authorList>
    </citation>
    <scope>NUCLEOTIDE SEQUENCE</scope>
</reference>
<feature type="non-terminal residue" evidence="3">
    <location>
        <position position="1"/>
    </location>
</feature>
<proteinExistence type="evidence at transcript level"/>
<feature type="compositionally biased region" description="Basic and acidic residues" evidence="2">
    <location>
        <begin position="300"/>
        <end position="310"/>
    </location>
</feature>
<name>G9F9K0_CHISP</name>
<feature type="non-terminal residue" evidence="3">
    <location>
        <position position="515"/>
    </location>
</feature>
<sequence length="515" mass="58532">NWLFQKKKIKTIQSVPVPMLVPNSNTDYRALIGDGDADDTTDLSDNASDPEEDQDHEYKSDIKRVLDSKHVIGGKPKLEELDFEPDSLTILEDTKEFNQMEENMQEEENITHAINNELKDNHTHVEKKDNFNGPNDFDDEHDSILILGINSGPPQKAEFTLKEEIHRTILNGNDSEFQFDKLDPAKNSDVLDSLTNMKGSTNTLSHHEREGEYEETVTIPVQRYADSLRRKHFDDEPQQIPTRDTDKEVDGLIPGSIAYRERKKWLNYVEMPNNPYSPEAIKKRLSTKSTSSLFDMITKNNEENAVKDDDTITSLDEVDGSQTQSNSENIPERDTIATNKPLLSIDTEKIQPSNNRVASPSPKILKDVLAEEVPQYKRYGRDYYIKEAKSSSGGRKRNGSVSDLSSLSSLNKSSSLDNIETEFVTPGLFIKQFNSIAINQQYTKFNVDQTVDSITIKFSSNSNMILIEYEDINVDTVFSATPAYANDDTDEKFQEILESAYEPNLPLLKKKKKKK</sequence>
<feature type="region of interest" description="Disordered" evidence="2">
    <location>
        <begin position="23"/>
        <end position="59"/>
    </location>
</feature>
<keyword evidence="1" id="KW-0175">Coiled coil</keyword>
<feature type="compositionally biased region" description="Low complexity" evidence="2">
    <location>
        <begin position="399"/>
        <end position="411"/>
    </location>
</feature>
<evidence type="ECO:0000256" key="2">
    <source>
        <dbReference type="SAM" id="MobiDB-lite"/>
    </source>
</evidence>
<evidence type="ECO:0000256" key="1">
    <source>
        <dbReference type="SAM" id="Coils"/>
    </source>
</evidence>
<dbReference type="AlphaFoldDB" id="G9F9K0"/>
<dbReference type="EMBL" id="JN033745">
    <property type="protein sequence ID" value="AEW46898.1"/>
    <property type="molecule type" value="mRNA"/>
</dbReference>